<keyword evidence="2" id="KW-1185">Reference proteome</keyword>
<dbReference type="AlphaFoldDB" id="A0A0P7HAX2"/>
<dbReference type="InterPro" id="IPR019151">
    <property type="entry name" value="Proteasome_assmbl_chaperone_2"/>
</dbReference>
<evidence type="ECO:0000313" key="1">
    <source>
        <dbReference type="EMBL" id="KPN30588.1"/>
    </source>
</evidence>
<reference evidence="2" key="1">
    <citation type="submission" date="2013-11" db="EMBL/GenBank/DDBJ databases">
        <authorList>
            <person name="Hoang H.T."/>
            <person name="Killian M.L."/>
            <person name="Madson D.M."/>
            <person name="Arruda P.H.E."/>
            <person name="Sun D."/>
            <person name="Schwartz K.J."/>
            <person name="Yoon K."/>
        </authorList>
    </citation>
    <scope>NUCLEOTIDE SEQUENCE [LARGE SCALE GENOMIC DNA]</scope>
    <source>
        <strain evidence="2">CDK2</strain>
    </source>
</reference>
<proteinExistence type="predicted"/>
<dbReference type="Pfam" id="PF09754">
    <property type="entry name" value="PAC2"/>
    <property type="match status" value="1"/>
</dbReference>
<evidence type="ECO:0000313" key="2">
    <source>
        <dbReference type="Proteomes" id="UP000050535"/>
    </source>
</evidence>
<comment type="caution">
    <text evidence="1">The sequence shown here is derived from an EMBL/GenBank/DDBJ whole genome shotgun (WGS) entry which is preliminary data.</text>
</comment>
<dbReference type="Gene3D" id="3.40.50.10900">
    <property type="entry name" value="PAC-like subunit"/>
    <property type="match status" value="1"/>
</dbReference>
<dbReference type="SUPFAM" id="SSF159659">
    <property type="entry name" value="Cgl1923-like"/>
    <property type="match status" value="1"/>
</dbReference>
<gene>
    <name evidence="1" type="ORF">SY89_01323</name>
</gene>
<name>A0A0P7HAX2_9EURY</name>
<sequence>MVEIRVTDDSVDPTGATLIEGMPGVGLVGKIATDHVIKSRGLTEFASVRGDGVPR</sequence>
<accession>A0A0P7HAX2</accession>
<dbReference type="Proteomes" id="UP000050535">
    <property type="component" value="Unassembled WGS sequence"/>
</dbReference>
<organism evidence="1 2">
    <name type="scientific">Halolamina pelagica</name>
    <dbReference type="NCBI Taxonomy" id="699431"/>
    <lineage>
        <taxon>Archaea</taxon>
        <taxon>Methanobacteriati</taxon>
        <taxon>Methanobacteriota</taxon>
        <taxon>Stenosarchaea group</taxon>
        <taxon>Halobacteria</taxon>
        <taxon>Halobacteriales</taxon>
        <taxon>Haloferacaceae</taxon>
    </lineage>
</organism>
<protein>
    <submittedName>
        <fullName evidence="1">PAC2 family protein</fullName>
    </submittedName>
</protein>
<dbReference type="STRING" id="699431.SY89_01323"/>
<dbReference type="InterPro" id="IPR038389">
    <property type="entry name" value="PSMG2_sf"/>
</dbReference>
<dbReference type="EMBL" id="LGUC01000001">
    <property type="protein sequence ID" value="KPN30588.1"/>
    <property type="molecule type" value="Genomic_DNA"/>
</dbReference>